<dbReference type="GO" id="GO:0005524">
    <property type="term" value="F:ATP binding"/>
    <property type="evidence" value="ECO:0007669"/>
    <property type="project" value="UniProtKB-KW"/>
</dbReference>
<dbReference type="RefSeq" id="XP_056045493.1">
    <property type="nucleotide sequence ID" value="XM_056185914.1"/>
</dbReference>
<dbReference type="EMBL" id="JARPMG010000003">
    <property type="protein sequence ID" value="KAJ8102043.1"/>
    <property type="molecule type" value="Genomic_DNA"/>
</dbReference>
<name>A0AAD7QV45_9ASCO</name>
<keyword evidence="5" id="KW-1185">Reference proteome</keyword>
<sequence>MVVVMVQHPRLSTLLQHCPRLTIVSARSANREGTILKTCLSTAHPSQLSRRSFSTTRAGQQNSEQLDHSVCGTATQLTITDPLVLYRLYVDSGRIKPDEAQHRAAIESCTIESRITSLPGVSSTSKLTSLLEDSDMERSTIWNSSERQTLSLIKVLSDEEEVFMVQAPQGLMVHGGVGSGKSMLMDLFAASLPHESKRRWHYHAFMLSIYARIYREGQRSQELKYLGTNSRKRRFNLQNDYVLMKIARDLIDESAILLLDEFMLPDIASAKIVKTLFTYYFKLGGVLVATSNRLPKELYSADFKKSQFRSFYDILQARCVSYDMRSTKDWRLLLCAESEKGTTEDKIKRYWVRGEESDQEWIDTINGVCRTKDFRKEGTSSELFVYGRALKVPLQKDRIAVFTFDELCDAPLAGADYITLASNYHTLVLDDAPELPVLKKNQARRLITLLDALYECRVRLIIRADRPPDDLFFPDAKLGKNAVEDTAIGEKVSDADSLELEMYSEVDLDLSTPYRPNVSSYQVTERIVSDSKDGQSSIAECDSNSPTIQQKDFTSVSAFTGEDERFSYKRAISRLKEMTGSDLWWNESNWMPLDPVARIWETSSTVESAGAVGATSSNVLQLDDADNNSIGAHAHPDGSLERTFTHGTSPFWRHCVPPPKFSFVHFWSTAMWGPGKRRDKTTQKWMRGADAYRSNV</sequence>
<dbReference type="PANTHER" id="PTHR12169">
    <property type="entry name" value="ATPASE N2B"/>
    <property type="match status" value="1"/>
</dbReference>
<organism evidence="4 5">
    <name type="scientific">Lipomyces tetrasporus</name>
    <dbReference type="NCBI Taxonomy" id="54092"/>
    <lineage>
        <taxon>Eukaryota</taxon>
        <taxon>Fungi</taxon>
        <taxon>Dikarya</taxon>
        <taxon>Ascomycota</taxon>
        <taxon>Saccharomycotina</taxon>
        <taxon>Lipomycetes</taxon>
        <taxon>Lipomycetales</taxon>
        <taxon>Lipomycetaceae</taxon>
        <taxon>Lipomyces</taxon>
    </lineage>
</organism>
<dbReference type="FunFam" id="3.40.50.300:FF:002222">
    <property type="entry name" value="AFG1-family ATPase, variant"/>
    <property type="match status" value="1"/>
</dbReference>
<accession>A0AAD7QV45</accession>
<gene>
    <name evidence="4" type="ORF">POJ06DRAFT_236678</name>
</gene>
<evidence type="ECO:0000256" key="2">
    <source>
        <dbReference type="ARBA" id="ARBA00022741"/>
    </source>
</evidence>
<dbReference type="AlphaFoldDB" id="A0AAD7QV45"/>
<keyword evidence="3" id="KW-0067">ATP-binding</keyword>
<dbReference type="Pfam" id="PF03969">
    <property type="entry name" value="AFG1_ATPase"/>
    <property type="match status" value="1"/>
</dbReference>
<reference evidence="4" key="1">
    <citation type="submission" date="2023-03" db="EMBL/GenBank/DDBJ databases">
        <title>Near-Complete genome sequence of Lipomyces tetrasporous NRRL Y-64009, an oleaginous yeast capable of growing on lignocellulosic hydrolysates.</title>
        <authorList>
            <consortium name="Lawrence Berkeley National Laboratory"/>
            <person name="Jagtap S.S."/>
            <person name="Liu J.-J."/>
            <person name="Walukiewicz H.E."/>
            <person name="Pangilinan J."/>
            <person name="Lipzen A."/>
            <person name="Ahrendt S."/>
            <person name="Koriabine M."/>
            <person name="Cobaugh K."/>
            <person name="Salamov A."/>
            <person name="Yoshinaga Y."/>
            <person name="Ng V."/>
            <person name="Daum C."/>
            <person name="Grigoriev I.V."/>
            <person name="Slininger P.J."/>
            <person name="Dien B.S."/>
            <person name="Jin Y.-S."/>
            <person name="Rao C.V."/>
        </authorList>
    </citation>
    <scope>NUCLEOTIDE SEQUENCE</scope>
    <source>
        <strain evidence="4">NRRL Y-64009</strain>
    </source>
</reference>
<dbReference type="SUPFAM" id="SSF52540">
    <property type="entry name" value="P-loop containing nucleoside triphosphate hydrolases"/>
    <property type="match status" value="1"/>
</dbReference>
<evidence type="ECO:0000256" key="1">
    <source>
        <dbReference type="ARBA" id="ARBA00010322"/>
    </source>
</evidence>
<comment type="similarity">
    <text evidence="1">Belongs to the AFG1 ATPase family.</text>
</comment>
<proteinExistence type="inferred from homology"/>
<evidence type="ECO:0000313" key="4">
    <source>
        <dbReference type="EMBL" id="KAJ8102043.1"/>
    </source>
</evidence>
<dbReference type="NCBIfam" id="NF040713">
    <property type="entry name" value="ZapE"/>
    <property type="match status" value="1"/>
</dbReference>
<dbReference type="GO" id="GO:0005739">
    <property type="term" value="C:mitochondrion"/>
    <property type="evidence" value="ECO:0007669"/>
    <property type="project" value="TreeGrafter"/>
</dbReference>
<dbReference type="InterPro" id="IPR005654">
    <property type="entry name" value="ATPase_AFG1-like"/>
</dbReference>
<dbReference type="InterPro" id="IPR027417">
    <property type="entry name" value="P-loop_NTPase"/>
</dbReference>
<dbReference type="PANTHER" id="PTHR12169:SF2">
    <property type="entry name" value="AFG1P"/>
    <property type="match status" value="1"/>
</dbReference>
<evidence type="ECO:0000313" key="5">
    <source>
        <dbReference type="Proteomes" id="UP001217417"/>
    </source>
</evidence>
<dbReference type="GeneID" id="80881080"/>
<keyword evidence="2" id="KW-0547">Nucleotide-binding</keyword>
<comment type="caution">
    <text evidence="4">The sequence shown here is derived from an EMBL/GenBank/DDBJ whole genome shotgun (WGS) entry which is preliminary data.</text>
</comment>
<protein>
    <submittedName>
        <fullName evidence="4">AFG1-like ATPase-domain-containing protein</fullName>
    </submittedName>
</protein>
<evidence type="ECO:0000256" key="3">
    <source>
        <dbReference type="ARBA" id="ARBA00022840"/>
    </source>
</evidence>
<dbReference type="Gene3D" id="3.40.50.300">
    <property type="entry name" value="P-loop containing nucleotide triphosphate hydrolases"/>
    <property type="match status" value="1"/>
</dbReference>
<dbReference type="GO" id="GO:0016887">
    <property type="term" value="F:ATP hydrolysis activity"/>
    <property type="evidence" value="ECO:0007669"/>
    <property type="project" value="InterPro"/>
</dbReference>
<dbReference type="Proteomes" id="UP001217417">
    <property type="component" value="Unassembled WGS sequence"/>
</dbReference>